<comment type="caution">
    <text evidence="2">The sequence shown here is derived from an EMBL/GenBank/DDBJ whole genome shotgun (WGS) entry which is preliminary data.</text>
</comment>
<evidence type="ECO:0000313" key="3">
    <source>
        <dbReference type="Proteomes" id="UP001515780"/>
    </source>
</evidence>
<gene>
    <name evidence="2" type="ORF">F3J37_25640</name>
</gene>
<keyword evidence="3" id="KW-1185">Reference proteome</keyword>
<organism evidence="2 3">
    <name type="scientific">Candidatus Pantoea communis</name>
    <dbReference type="NCBI Taxonomy" id="2608354"/>
    <lineage>
        <taxon>Bacteria</taxon>
        <taxon>Pseudomonadati</taxon>
        <taxon>Pseudomonadota</taxon>
        <taxon>Gammaproteobacteria</taxon>
        <taxon>Enterobacterales</taxon>
        <taxon>Erwiniaceae</taxon>
        <taxon>Pantoea</taxon>
    </lineage>
</organism>
<feature type="non-terminal residue" evidence="2">
    <location>
        <position position="1"/>
    </location>
</feature>
<accession>A0ABX0RYH2</accession>
<dbReference type="Proteomes" id="UP001515780">
    <property type="component" value="Unassembled WGS sequence"/>
</dbReference>
<sequence length="29" mass="3465">YIRWYNSHRIKLSLGGVSPDMYRQKLGLI</sequence>
<proteinExistence type="predicted"/>
<protein>
    <submittedName>
        <fullName evidence="2">IS3 family transposase</fullName>
    </submittedName>
</protein>
<name>A0ABX0RYH2_9GAMM</name>
<feature type="domain" description="Integrase catalytic" evidence="1">
    <location>
        <begin position="1"/>
        <end position="25"/>
    </location>
</feature>
<dbReference type="InterPro" id="IPR001584">
    <property type="entry name" value="Integrase_cat-core"/>
</dbReference>
<dbReference type="Pfam" id="PF13333">
    <property type="entry name" value="rve_2"/>
    <property type="match status" value="1"/>
</dbReference>
<evidence type="ECO:0000259" key="1">
    <source>
        <dbReference type="Pfam" id="PF13333"/>
    </source>
</evidence>
<evidence type="ECO:0000313" key="2">
    <source>
        <dbReference type="EMBL" id="NIG22052.1"/>
    </source>
</evidence>
<dbReference type="EMBL" id="VWXC01000030">
    <property type="protein sequence ID" value="NIG22052.1"/>
    <property type="molecule type" value="Genomic_DNA"/>
</dbReference>
<reference evidence="2 3" key="1">
    <citation type="journal article" date="2019" name="bioRxiv">
        <title>Bacteria contribute to plant secondary compound degradation in a generalist herbivore system.</title>
        <authorList>
            <person name="Francoeur C.B."/>
            <person name="Khadempour L."/>
            <person name="Moreira-Soto R.D."/>
            <person name="Gotting K."/>
            <person name="Book A.J."/>
            <person name="Pinto-Tomas A.A."/>
            <person name="Keefover-Ring K."/>
            <person name="Currie C.R."/>
        </authorList>
    </citation>
    <scope>NUCLEOTIDE SEQUENCE [LARGE SCALE GENOMIC DNA]</scope>
    <source>
        <strain evidence="2">Al-1710</strain>
    </source>
</reference>